<evidence type="ECO:0000256" key="3">
    <source>
        <dbReference type="ARBA" id="ARBA00022989"/>
    </source>
</evidence>
<feature type="transmembrane region" description="Helical" evidence="5">
    <location>
        <begin position="52"/>
        <end position="74"/>
    </location>
</feature>
<dbReference type="EMBL" id="CACVAZ010000069">
    <property type="protein sequence ID" value="CAA6811864.1"/>
    <property type="molecule type" value="Genomic_DNA"/>
</dbReference>
<sequence length="319" mass="36367">MDAKRLIKNVSGVLSKDKKNIFYLFYYSFIEAFLLLAIPLASTFIINSVLAHATISIFVLGSIVIIIFILITLLQMIQVYIIEKFEQKIFITTGIEIALLAILLKDKSVETKQSMKKYMNYFFDITSIQKIFPILILDGVSLVIKVIVSLLLLLLFSPVLFVLGLVLFFLFLGILLFLGRNGPDYAINRSNAKHSAIYCLQQMPQESNSREEVLKEFDNYLEKFVEARQKIFRVVFNQLAVTYFLEGLIFSSFLIVGGYLVVEGKLPIGEFVAAEIITISITYAIKGFMKQVDYIYDMIEGLYKIDKLSLSLGEKIDEK</sequence>
<evidence type="ECO:0000259" key="6">
    <source>
        <dbReference type="PROSITE" id="PS50929"/>
    </source>
</evidence>
<dbReference type="GO" id="GO:0140359">
    <property type="term" value="F:ABC-type transporter activity"/>
    <property type="evidence" value="ECO:0007669"/>
    <property type="project" value="InterPro"/>
</dbReference>
<reference evidence="7" key="1">
    <citation type="submission" date="2020-01" db="EMBL/GenBank/DDBJ databases">
        <authorList>
            <person name="Meier V. D."/>
            <person name="Meier V D."/>
        </authorList>
    </citation>
    <scope>NUCLEOTIDE SEQUENCE</scope>
    <source>
        <strain evidence="7">HLG_WM_MAG_02</strain>
    </source>
</reference>
<dbReference type="PROSITE" id="PS50929">
    <property type="entry name" value="ABC_TM1F"/>
    <property type="match status" value="1"/>
</dbReference>
<evidence type="ECO:0000256" key="4">
    <source>
        <dbReference type="ARBA" id="ARBA00023136"/>
    </source>
</evidence>
<dbReference type="GO" id="GO:0005886">
    <property type="term" value="C:plasma membrane"/>
    <property type="evidence" value="ECO:0007669"/>
    <property type="project" value="UniProtKB-SubCell"/>
</dbReference>
<protein>
    <recommendedName>
        <fullName evidence="6">ABC transmembrane type-1 domain-containing protein</fullName>
    </recommendedName>
</protein>
<dbReference type="GO" id="GO:0005524">
    <property type="term" value="F:ATP binding"/>
    <property type="evidence" value="ECO:0007669"/>
    <property type="project" value="InterPro"/>
</dbReference>
<dbReference type="Gene3D" id="1.20.1560.10">
    <property type="entry name" value="ABC transporter type 1, transmembrane domain"/>
    <property type="match status" value="1"/>
</dbReference>
<dbReference type="AlphaFoldDB" id="A0A6S6T0I9"/>
<feature type="domain" description="ABC transmembrane type-1" evidence="6">
    <location>
        <begin position="28"/>
        <end position="297"/>
    </location>
</feature>
<organism evidence="7">
    <name type="scientific">uncultured Sulfurovum sp</name>
    <dbReference type="NCBI Taxonomy" id="269237"/>
    <lineage>
        <taxon>Bacteria</taxon>
        <taxon>Pseudomonadati</taxon>
        <taxon>Campylobacterota</taxon>
        <taxon>Epsilonproteobacteria</taxon>
        <taxon>Campylobacterales</taxon>
        <taxon>Sulfurovaceae</taxon>
        <taxon>Sulfurovum</taxon>
        <taxon>environmental samples</taxon>
    </lineage>
</organism>
<feature type="transmembrane region" description="Helical" evidence="5">
    <location>
        <begin position="21"/>
        <end position="46"/>
    </location>
</feature>
<evidence type="ECO:0000256" key="2">
    <source>
        <dbReference type="ARBA" id="ARBA00022692"/>
    </source>
</evidence>
<keyword evidence="3 5" id="KW-1133">Transmembrane helix</keyword>
<evidence type="ECO:0000256" key="5">
    <source>
        <dbReference type="SAM" id="Phobius"/>
    </source>
</evidence>
<feature type="transmembrane region" description="Helical" evidence="5">
    <location>
        <begin position="159"/>
        <end position="179"/>
    </location>
</feature>
<keyword evidence="2 5" id="KW-0812">Transmembrane</keyword>
<comment type="subcellular location">
    <subcellularLocation>
        <location evidence="1">Cell membrane</location>
        <topology evidence="1">Multi-pass membrane protein</topology>
    </subcellularLocation>
</comment>
<accession>A0A6S6T0I9</accession>
<dbReference type="InterPro" id="IPR036640">
    <property type="entry name" value="ABC1_TM_sf"/>
</dbReference>
<feature type="transmembrane region" description="Helical" evidence="5">
    <location>
        <begin position="268"/>
        <end position="285"/>
    </location>
</feature>
<gene>
    <name evidence="7" type="ORF">HELGO_WM15197</name>
</gene>
<feature type="transmembrane region" description="Helical" evidence="5">
    <location>
        <begin position="240"/>
        <end position="262"/>
    </location>
</feature>
<evidence type="ECO:0000256" key="1">
    <source>
        <dbReference type="ARBA" id="ARBA00004651"/>
    </source>
</evidence>
<dbReference type="SUPFAM" id="SSF90123">
    <property type="entry name" value="ABC transporter transmembrane region"/>
    <property type="match status" value="1"/>
</dbReference>
<proteinExistence type="predicted"/>
<feature type="transmembrane region" description="Helical" evidence="5">
    <location>
        <begin position="131"/>
        <end position="153"/>
    </location>
</feature>
<keyword evidence="4 5" id="KW-0472">Membrane</keyword>
<evidence type="ECO:0000313" key="7">
    <source>
        <dbReference type="EMBL" id="CAA6811864.1"/>
    </source>
</evidence>
<dbReference type="InterPro" id="IPR011527">
    <property type="entry name" value="ABC1_TM_dom"/>
</dbReference>
<name>A0A6S6T0I9_9BACT</name>